<keyword evidence="4" id="KW-1185">Reference proteome</keyword>
<dbReference type="EMBL" id="MU859126">
    <property type="protein sequence ID" value="KAK3952318.1"/>
    <property type="molecule type" value="Genomic_DNA"/>
</dbReference>
<proteinExistence type="predicted"/>
<sequence length="583" mass="66183">MRLLKTDTFELIEFVGDEVPKYAILSHTWEGKEVSFHDIQHPDALTYLKADEPPTPAWAKVKHACRKAQEDEFKFIWIDTCCIDKSSSAELQEAINSMFAWYRKSAICYAFLSGIQISIGPPSVDITCSRNVWAESISKVTTIPVDCLAGPEYRECDEYQDRNGSLIRIPKTRKSIEDEFQQATVAARMSWAANRQTTRVEDQAYCLLGLFDINMPMLYGEGKKAFIRLQQEIMKTSDDVTILAWGYGMPLDRDAYMDTAPGYGALDSETYNQHIYEQARKIRPRSLLAGSPADFRFAGALKRTQRFNIPLEFGISQLGLMLSGSFRFDRYSYQKYLILERTDLNGKMLALPIPHTDYSNRGVATSFCVPISTGVTDLNEFTHEYTYRSHQRDKYYICSSVNNLPSTHDPGFESRVLALSFRKQPPWPSHEDSGFSLETVYPAVSSLADLPLEVPFRFVADEREFDDDLIPSGFEGEGDGATCPSFRSSRVLILSITGRRVLLVLNTTRDDHKRDVVFCHAAILEAEELLEPSIIELSSIRRDCCSKALRIPSLKPRSSTGPDYRIFKLFSGLELCTRLIYPN</sequence>
<dbReference type="PANTHER" id="PTHR10622">
    <property type="entry name" value="HET DOMAIN-CONTAINING PROTEIN"/>
    <property type="match status" value="1"/>
</dbReference>
<feature type="domain" description="Heterokaryon incompatibility" evidence="1">
    <location>
        <begin position="22"/>
        <end position="116"/>
    </location>
</feature>
<dbReference type="InterPro" id="IPR058525">
    <property type="entry name" value="DUF8212"/>
</dbReference>
<evidence type="ECO:0000313" key="3">
    <source>
        <dbReference type="EMBL" id="KAK3952318.1"/>
    </source>
</evidence>
<reference evidence="3" key="2">
    <citation type="submission" date="2023-06" db="EMBL/GenBank/DDBJ databases">
        <authorList>
            <consortium name="Lawrence Berkeley National Laboratory"/>
            <person name="Mondo S.J."/>
            <person name="Hensen N."/>
            <person name="Bonometti L."/>
            <person name="Westerberg I."/>
            <person name="Brannstrom I.O."/>
            <person name="Guillou S."/>
            <person name="Cros-Aarteil S."/>
            <person name="Calhoun S."/>
            <person name="Haridas S."/>
            <person name="Kuo A."/>
            <person name="Pangilinan J."/>
            <person name="Riley R."/>
            <person name="Labutti K."/>
            <person name="Andreopoulos B."/>
            <person name="Lipzen A."/>
            <person name="Chen C."/>
            <person name="Yanf M."/>
            <person name="Daum C."/>
            <person name="Ng V."/>
            <person name="Clum A."/>
            <person name="Steindorff A."/>
            <person name="Ohm R."/>
            <person name="Martin F."/>
            <person name="Silar P."/>
            <person name="Natvig D."/>
            <person name="Lalanne C."/>
            <person name="Gautier V."/>
            <person name="Ament-Velasquez S.L."/>
            <person name="Kruys A."/>
            <person name="Hutchinson M.I."/>
            <person name="Powell A.J."/>
            <person name="Barry K."/>
            <person name="Miller A.N."/>
            <person name="Grigoriev I.V."/>
            <person name="Debuchy R."/>
            <person name="Gladieux P."/>
            <person name="Thoren M.H."/>
            <person name="Johannesson H."/>
        </authorList>
    </citation>
    <scope>NUCLEOTIDE SEQUENCE</scope>
    <source>
        <strain evidence="3">CBS 626.80</strain>
    </source>
</reference>
<name>A0AAN6NWC9_9PEZI</name>
<dbReference type="PANTHER" id="PTHR10622:SF10">
    <property type="entry name" value="HET DOMAIN-CONTAINING PROTEIN"/>
    <property type="match status" value="1"/>
</dbReference>
<evidence type="ECO:0000259" key="2">
    <source>
        <dbReference type="Pfam" id="PF26640"/>
    </source>
</evidence>
<evidence type="ECO:0000313" key="4">
    <source>
        <dbReference type="Proteomes" id="UP001303222"/>
    </source>
</evidence>
<evidence type="ECO:0000259" key="1">
    <source>
        <dbReference type="Pfam" id="PF06985"/>
    </source>
</evidence>
<dbReference type="Pfam" id="PF06985">
    <property type="entry name" value="HET"/>
    <property type="match status" value="1"/>
</dbReference>
<feature type="domain" description="DUF8212" evidence="2">
    <location>
        <begin position="224"/>
        <end position="304"/>
    </location>
</feature>
<dbReference type="Pfam" id="PF26640">
    <property type="entry name" value="DUF8212"/>
    <property type="match status" value="1"/>
</dbReference>
<comment type="caution">
    <text evidence="3">The sequence shown here is derived from an EMBL/GenBank/DDBJ whole genome shotgun (WGS) entry which is preliminary data.</text>
</comment>
<gene>
    <name evidence="3" type="ORF">QBC32DRAFT_370379</name>
</gene>
<dbReference type="Proteomes" id="UP001303222">
    <property type="component" value="Unassembled WGS sequence"/>
</dbReference>
<protein>
    <submittedName>
        <fullName evidence="3">Heterokaryon incompatibility protein-domain-containing protein</fullName>
    </submittedName>
</protein>
<reference evidence="3" key="1">
    <citation type="journal article" date="2023" name="Mol. Phylogenet. Evol.">
        <title>Genome-scale phylogeny and comparative genomics of the fungal order Sordariales.</title>
        <authorList>
            <person name="Hensen N."/>
            <person name="Bonometti L."/>
            <person name="Westerberg I."/>
            <person name="Brannstrom I.O."/>
            <person name="Guillou S."/>
            <person name="Cros-Aarteil S."/>
            <person name="Calhoun S."/>
            <person name="Haridas S."/>
            <person name="Kuo A."/>
            <person name="Mondo S."/>
            <person name="Pangilinan J."/>
            <person name="Riley R."/>
            <person name="LaButti K."/>
            <person name="Andreopoulos B."/>
            <person name="Lipzen A."/>
            <person name="Chen C."/>
            <person name="Yan M."/>
            <person name="Daum C."/>
            <person name="Ng V."/>
            <person name="Clum A."/>
            <person name="Steindorff A."/>
            <person name="Ohm R.A."/>
            <person name="Martin F."/>
            <person name="Silar P."/>
            <person name="Natvig D.O."/>
            <person name="Lalanne C."/>
            <person name="Gautier V."/>
            <person name="Ament-Velasquez S.L."/>
            <person name="Kruys A."/>
            <person name="Hutchinson M.I."/>
            <person name="Powell A.J."/>
            <person name="Barry K."/>
            <person name="Miller A.N."/>
            <person name="Grigoriev I.V."/>
            <person name="Debuchy R."/>
            <person name="Gladieux P."/>
            <person name="Hiltunen Thoren M."/>
            <person name="Johannesson H."/>
        </authorList>
    </citation>
    <scope>NUCLEOTIDE SEQUENCE</scope>
    <source>
        <strain evidence="3">CBS 626.80</strain>
    </source>
</reference>
<organism evidence="3 4">
    <name type="scientific">Pseudoneurospora amorphoporcata</name>
    <dbReference type="NCBI Taxonomy" id="241081"/>
    <lineage>
        <taxon>Eukaryota</taxon>
        <taxon>Fungi</taxon>
        <taxon>Dikarya</taxon>
        <taxon>Ascomycota</taxon>
        <taxon>Pezizomycotina</taxon>
        <taxon>Sordariomycetes</taxon>
        <taxon>Sordariomycetidae</taxon>
        <taxon>Sordariales</taxon>
        <taxon>Sordariaceae</taxon>
        <taxon>Pseudoneurospora</taxon>
    </lineage>
</organism>
<dbReference type="AlphaFoldDB" id="A0AAN6NWC9"/>
<dbReference type="InterPro" id="IPR010730">
    <property type="entry name" value="HET"/>
</dbReference>
<accession>A0AAN6NWC9</accession>